<dbReference type="Proteomes" id="UP001162156">
    <property type="component" value="Unassembled WGS sequence"/>
</dbReference>
<proteinExistence type="predicted"/>
<dbReference type="AlphaFoldDB" id="A0AAV8ZR71"/>
<evidence type="ECO:0000259" key="1">
    <source>
        <dbReference type="Pfam" id="PF00391"/>
    </source>
</evidence>
<dbReference type="Gene3D" id="3.50.30.10">
    <property type="entry name" value="Phosphohistidine domain"/>
    <property type="match status" value="1"/>
</dbReference>
<dbReference type="InterPro" id="IPR051549">
    <property type="entry name" value="PEP_Utilizing_Enz"/>
</dbReference>
<dbReference type="GO" id="GO:0016772">
    <property type="term" value="F:transferase activity, transferring phosphorus-containing groups"/>
    <property type="evidence" value="ECO:0007669"/>
    <property type="project" value="InterPro"/>
</dbReference>
<dbReference type="InterPro" id="IPR008279">
    <property type="entry name" value="PEP-util_enz_mobile_dom"/>
</dbReference>
<dbReference type="Pfam" id="PF00391">
    <property type="entry name" value="PEP-utilizers"/>
    <property type="match status" value="1"/>
</dbReference>
<dbReference type="EMBL" id="JANEYF010000904">
    <property type="protein sequence ID" value="KAJ8967030.1"/>
    <property type="molecule type" value="Genomic_DNA"/>
</dbReference>
<protein>
    <recommendedName>
        <fullName evidence="1">PEP-utilising enzyme mobile domain-containing protein</fullName>
    </recommendedName>
</protein>
<dbReference type="PANTHER" id="PTHR43615:SF1">
    <property type="entry name" value="PPDK_N DOMAIN-CONTAINING PROTEIN"/>
    <property type="match status" value="1"/>
</dbReference>
<evidence type="ECO:0000313" key="3">
    <source>
        <dbReference type="Proteomes" id="UP001162156"/>
    </source>
</evidence>
<dbReference type="PANTHER" id="PTHR43615">
    <property type="entry name" value="PHOSPHOENOLPYRUVATE SYNTHASE-RELATED"/>
    <property type="match status" value="1"/>
</dbReference>
<evidence type="ECO:0000313" key="2">
    <source>
        <dbReference type="EMBL" id="KAJ8967030.1"/>
    </source>
</evidence>
<gene>
    <name evidence="2" type="ORF">NQ314_003147</name>
</gene>
<sequence length="59" mass="6319">MVKDLFMLSKRYVILNFTGAVVAREYGLPCLVGVKNATKVFKTGDIVVLSGNTGELGIA</sequence>
<dbReference type="SUPFAM" id="SSF52009">
    <property type="entry name" value="Phosphohistidine domain"/>
    <property type="match status" value="1"/>
</dbReference>
<feature type="domain" description="PEP-utilising enzyme mobile" evidence="1">
    <location>
        <begin position="20"/>
        <end position="54"/>
    </location>
</feature>
<organism evidence="2 3">
    <name type="scientific">Rhamnusium bicolor</name>
    <dbReference type="NCBI Taxonomy" id="1586634"/>
    <lineage>
        <taxon>Eukaryota</taxon>
        <taxon>Metazoa</taxon>
        <taxon>Ecdysozoa</taxon>
        <taxon>Arthropoda</taxon>
        <taxon>Hexapoda</taxon>
        <taxon>Insecta</taxon>
        <taxon>Pterygota</taxon>
        <taxon>Neoptera</taxon>
        <taxon>Endopterygota</taxon>
        <taxon>Coleoptera</taxon>
        <taxon>Polyphaga</taxon>
        <taxon>Cucujiformia</taxon>
        <taxon>Chrysomeloidea</taxon>
        <taxon>Cerambycidae</taxon>
        <taxon>Lepturinae</taxon>
        <taxon>Rhagiini</taxon>
        <taxon>Rhamnusium</taxon>
    </lineage>
</organism>
<keyword evidence="3" id="KW-1185">Reference proteome</keyword>
<accession>A0AAV8ZR71</accession>
<name>A0AAV8ZR71_9CUCU</name>
<dbReference type="InterPro" id="IPR036637">
    <property type="entry name" value="Phosphohistidine_dom_sf"/>
</dbReference>
<reference evidence="2" key="1">
    <citation type="journal article" date="2023" name="Insect Mol. Biol.">
        <title>Genome sequencing provides insights into the evolution of gene families encoding plant cell wall-degrading enzymes in longhorned beetles.</title>
        <authorList>
            <person name="Shin N.R."/>
            <person name="Okamura Y."/>
            <person name="Kirsch R."/>
            <person name="Pauchet Y."/>
        </authorList>
    </citation>
    <scope>NUCLEOTIDE SEQUENCE</scope>
    <source>
        <strain evidence="2">RBIC_L_NR</strain>
    </source>
</reference>
<comment type="caution">
    <text evidence="2">The sequence shown here is derived from an EMBL/GenBank/DDBJ whole genome shotgun (WGS) entry which is preliminary data.</text>
</comment>